<dbReference type="Pfam" id="PF23598">
    <property type="entry name" value="LRR_14"/>
    <property type="match status" value="1"/>
</dbReference>
<keyword evidence="9" id="KW-1185">Reference proteome</keyword>
<keyword evidence="3" id="KW-0677">Repeat</keyword>
<dbReference type="AlphaFoldDB" id="A0A1Y2CKR8"/>
<accession>A0A1Y2CKR8</accession>
<name>A0A1Y2CKR8_9FUNG</name>
<feature type="compositionally biased region" description="Low complexity" evidence="5">
    <location>
        <begin position="1124"/>
        <end position="1134"/>
    </location>
</feature>
<feature type="region of interest" description="Disordered" evidence="5">
    <location>
        <begin position="867"/>
        <end position="891"/>
    </location>
</feature>
<feature type="compositionally biased region" description="Basic and acidic residues" evidence="5">
    <location>
        <begin position="1052"/>
        <end position="1064"/>
    </location>
</feature>
<gene>
    <name evidence="8" type="ORF">LY90DRAFT_671190</name>
</gene>
<keyword evidence="4" id="KW-0175">Coiled coil</keyword>
<dbReference type="EMBL" id="MCOG01000104">
    <property type="protein sequence ID" value="ORY47557.1"/>
    <property type="molecule type" value="Genomic_DNA"/>
</dbReference>
<proteinExistence type="predicted"/>
<dbReference type="Proteomes" id="UP000193920">
    <property type="component" value="Unassembled WGS sequence"/>
</dbReference>
<dbReference type="OrthoDB" id="2144650at2759"/>
<feature type="compositionally biased region" description="Basic and acidic residues" evidence="5">
    <location>
        <begin position="938"/>
        <end position="948"/>
    </location>
</feature>
<reference evidence="8 9" key="1">
    <citation type="submission" date="2016-08" db="EMBL/GenBank/DDBJ databases">
        <title>A Parts List for Fungal Cellulosomes Revealed by Comparative Genomics.</title>
        <authorList>
            <consortium name="DOE Joint Genome Institute"/>
            <person name="Haitjema C.H."/>
            <person name="Gilmore S.P."/>
            <person name="Henske J.K."/>
            <person name="Solomon K.V."/>
            <person name="De Groot R."/>
            <person name="Kuo A."/>
            <person name="Mondo S.J."/>
            <person name="Salamov A.A."/>
            <person name="Labutti K."/>
            <person name="Zhao Z."/>
            <person name="Chiniquy J."/>
            <person name="Barry K."/>
            <person name="Brewer H.M."/>
            <person name="Purvine S.O."/>
            <person name="Wright A.T."/>
            <person name="Boxma B."/>
            <person name="Van Alen T."/>
            <person name="Hackstein J.H."/>
            <person name="Baker S.E."/>
            <person name="Grigoriev I.V."/>
            <person name="O'Malley M.A."/>
        </authorList>
    </citation>
    <scope>NUCLEOTIDE SEQUENCE [LARGE SCALE GENOMIC DNA]</scope>
    <source>
        <strain evidence="8 9">G1</strain>
    </source>
</reference>
<comment type="caution">
    <text evidence="8">The sequence shown here is derived from an EMBL/GenBank/DDBJ whole genome shotgun (WGS) entry which is preliminary data.</text>
</comment>
<keyword evidence="6" id="KW-1133">Transmembrane helix</keyword>
<dbReference type="FunFam" id="3.80.10.10:FF:000041">
    <property type="entry name" value="LRR receptor-like serine/threonine-protein kinase ERECTA"/>
    <property type="match status" value="1"/>
</dbReference>
<evidence type="ECO:0000256" key="4">
    <source>
        <dbReference type="SAM" id="Coils"/>
    </source>
</evidence>
<evidence type="ECO:0000256" key="1">
    <source>
        <dbReference type="ARBA" id="ARBA00022614"/>
    </source>
</evidence>
<feature type="region of interest" description="Disordered" evidence="5">
    <location>
        <begin position="754"/>
        <end position="792"/>
    </location>
</feature>
<feature type="transmembrane region" description="Helical" evidence="6">
    <location>
        <begin position="393"/>
        <end position="414"/>
    </location>
</feature>
<feature type="coiled-coil region" evidence="4">
    <location>
        <begin position="633"/>
        <end position="660"/>
    </location>
</feature>
<organism evidence="8 9">
    <name type="scientific">Neocallimastix californiae</name>
    <dbReference type="NCBI Taxonomy" id="1754190"/>
    <lineage>
        <taxon>Eukaryota</taxon>
        <taxon>Fungi</taxon>
        <taxon>Fungi incertae sedis</taxon>
        <taxon>Chytridiomycota</taxon>
        <taxon>Chytridiomycota incertae sedis</taxon>
        <taxon>Neocallimastigomycetes</taxon>
        <taxon>Neocallimastigales</taxon>
        <taxon>Neocallimastigaceae</taxon>
        <taxon>Neocallimastix</taxon>
    </lineage>
</organism>
<evidence type="ECO:0000259" key="7">
    <source>
        <dbReference type="Pfam" id="PF23598"/>
    </source>
</evidence>
<keyword evidence="6" id="KW-0812">Transmembrane</keyword>
<dbReference type="Gene3D" id="3.80.10.10">
    <property type="entry name" value="Ribonuclease Inhibitor"/>
    <property type="match status" value="2"/>
</dbReference>
<feature type="compositionally biased region" description="Low complexity" evidence="5">
    <location>
        <begin position="599"/>
        <end position="611"/>
    </location>
</feature>
<dbReference type="STRING" id="1754190.A0A1Y2CKR8"/>
<feature type="compositionally biased region" description="Polar residues" evidence="5">
    <location>
        <begin position="690"/>
        <end position="704"/>
    </location>
</feature>
<evidence type="ECO:0000256" key="6">
    <source>
        <dbReference type="SAM" id="Phobius"/>
    </source>
</evidence>
<keyword evidence="6" id="KW-0472">Membrane</keyword>
<dbReference type="PANTHER" id="PTHR48060:SF21">
    <property type="entry name" value="L DOMAIN-LIKE PROTEIN"/>
    <property type="match status" value="1"/>
</dbReference>
<feature type="region of interest" description="Disordered" evidence="5">
    <location>
        <begin position="1112"/>
        <end position="1134"/>
    </location>
</feature>
<feature type="compositionally biased region" description="Low complexity" evidence="5">
    <location>
        <begin position="914"/>
        <end position="930"/>
    </location>
</feature>
<evidence type="ECO:0000256" key="5">
    <source>
        <dbReference type="SAM" id="MobiDB-lite"/>
    </source>
</evidence>
<feature type="domain" description="Disease resistance R13L4/SHOC-2-like LRR" evidence="7">
    <location>
        <begin position="139"/>
        <end position="275"/>
    </location>
</feature>
<dbReference type="SUPFAM" id="SSF52058">
    <property type="entry name" value="L domain-like"/>
    <property type="match status" value="1"/>
</dbReference>
<feature type="region of interest" description="Disordered" evidence="5">
    <location>
        <begin position="660"/>
        <end position="704"/>
    </location>
</feature>
<feature type="region of interest" description="Disordered" evidence="5">
    <location>
        <begin position="599"/>
        <end position="620"/>
    </location>
</feature>
<feature type="compositionally biased region" description="Polar residues" evidence="5">
    <location>
        <begin position="660"/>
        <end position="675"/>
    </location>
</feature>
<evidence type="ECO:0000256" key="2">
    <source>
        <dbReference type="ARBA" id="ARBA00022729"/>
    </source>
</evidence>
<keyword evidence="2" id="KW-0732">Signal</keyword>
<feature type="region of interest" description="Disordered" evidence="5">
    <location>
        <begin position="1052"/>
        <end position="1072"/>
    </location>
</feature>
<dbReference type="InterPro" id="IPR053211">
    <property type="entry name" value="DNA_repair-toleration"/>
</dbReference>
<evidence type="ECO:0000256" key="3">
    <source>
        <dbReference type="ARBA" id="ARBA00022737"/>
    </source>
</evidence>
<protein>
    <recommendedName>
        <fullName evidence="7">Disease resistance R13L4/SHOC-2-like LRR domain-containing protein</fullName>
    </recommendedName>
</protein>
<evidence type="ECO:0000313" key="9">
    <source>
        <dbReference type="Proteomes" id="UP000193920"/>
    </source>
</evidence>
<keyword evidence="1" id="KW-0433">Leucine-rich repeat</keyword>
<sequence length="1186" mass="132107">MIQFNDEDFYTENFPTNDFLSLKNGVEINLSKRQWIDNSMNGNMAEPINNANPVVNNNVNDNFNNMGSTLIPNPDCHNISDLLNDLGLDYGWKNTNDCCSFNRITCVDPTGTPTQQTTADTKITELFFNNIKLNGSIPTSLCSLINLKVLQFVKNTGLTGSIPPCIGGMSKLEKLVFSNTPIQGEIPKSISAVSTLQYLSIENTNIQSTIPEEITNLSNLMKLYINNNPNVIGEIPKGLSKLSKLEMLSFSDSNIGGSLPEDIGKLTNLKTLSVHHTNVGGKIPDSIGDLPNLQTIKFHDTKISGKLPDSFKNLKNLKTLTLNNTSIEGAVPDDFKSIVFEECSFDKTNLCVSSDTIKNDKNTPACMKTLSVCTGAMASGGENSQNVEDGMSFMTYCYIFFTVLIITAICVFFYKRYKNRKTFEHEKRAINYYKNNVTEQPKWFGNNIFQKQTMQNDIQAYNCLMEQNIDQSAFNKDTSFFNRFFEGIHPKNNNNYQKLNESQFGDINNTYLIRSDTTFQYNTIGMEDMKQVKQINEDGSLKNIDETFVNRNRVEVNYEYDNMNKSISQKSLDSEKTEIEANRAYENMGNARMGYNDSIYKGNSSSGSSSIPLPPNSDNMVFMGREAQEELKLFQQKNNLSFSEEENKSVKEQLEELEQMASSNYNTSRKSPRTLSKSPRSFKSPKSPSQLSNKNDLNMSNINGNKSADINDQILELKFTSFNGLDLNMDNFNNSRTFDNIEKKFINNLNSLRKNTTTADNNPGDDSVDTVEGDTTTATNNNNNNDKDKDSKTFTFANIPGLQIQEYYNQINLSESESKTSSSDWGVSKSMGNNDEEKKFDKIIPSGIFTTNKTSWDTTEDESFFSNESSFRNTTNTNTRSEFNNTTSTMNSSTLNKMIKSKLGTESMLREGVNYDSQSSDSSGDDGYNSRYTSGVTEDSRYRSGITEDSRYRSGVTATDDGYGYSKYSSGVTDDKYKSGFTTDDGGYSRYKSGLTAATDEGYSKYSSIDQSKFKSLSIDPSALESINFDRNSKFNSDFSGFPNVVVTDTDGKKLSTDTKKTDSTRYTSSTNNTADTITKDYTLSTDYSSTGYTLSNANTLSSGFTLDSSVKTNSNGSSLAPPKTNSSRTTKSSSNLNIVSTLSSFSNPNTDSLFSDYSKFSSLDSMATTMNSVSSLSLSNEKSKD</sequence>
<feature type="region of interest" description="Disordered" evidence="5">
    <location>
        <begin position="914"/>
        <end position="948"/>
    </location>
</feature>
<dbReference type="InterPro" id="IPR032675">
    <property type="entry name" value="LRR_dom_sf"/>
</dbReference>
<feature type="compositionally biased region" description="Low complexity" evidence="5">
    <location>
        <begin position="774"/>
        <end position="784"/>
    </location>
</feature>
<feature type="compositionally biased region" description="Low complexity" evidence="5">
    <location>
        <begin position="676"/>
        <end position="689"/>
    </location>
</feature>
<dbReference type="PANTHER" id="PTHR48060">
    <property type="entry name" value="DNA DAMAGE-REPAIR/TOLERATION PROTEIN DRT100"/>
    <property type="match status" value="1"/>
</dbReference>
<evidence type="ECO:0000313" key="8">
    <source>
        <dbReference type="EMBL" id="ORY47557.1"/>
    </source>
</evidence>
<dbReference type="InterPro" id="IPR055414">
    <property type="entry name" value="LRR_R13L4/SHOC2-like"/>
</dbReference>